<dbReference type="Proteomes" id="UP000325440">
    <property type="component" value="Unassembled WGS sequence"/>
</dbReference>
<name>A0A5E4NP06_9HEMI</name>
<protein>
    <recommendedName>
        <fullName evidence="1">RNA-directed DNA polymerase</fullName>
        <ecNumber evidence="1">2.7.7.49</ecNumber>
    </recommendedName>
</protein>
<keyword evidence="4" id="KW-1185">Reference proteome</keyword>
<evidence type="ECO:0000313" key="4">
    <source>
        <dbReference type="Proteomes" id="UP000325440"/>
    </source>
</evidence>
<dbReference type="InterPro" id="IPR012337">
    <property type="entry name" value="RNaseH-like_sf"/>
</dbReference>
<dbReference type="GO" id="GO:0003676">
    <property type="term" value="F:nucleic acid binding"/>
    <property type="evidence" value="ECO:0007669"/>
    <property type="project" value="InterPro"/>
</dbReference>
<dbReference type="EMBL" id="CABPRJ010002376">
    <property type="protein sequence ID" value="VVC44101.1"/>
    <property type="molecule type" value="Genomic_DNA"/>
</dbReference>
<dbReference type="InterPro" id="IPR036397">
    <property type="entry name" value="RNaseH_sf"/>
</dbReference>
<evidence type="ECO:0000256" key="1">
    <source>
        <dbReference type="ARBA" id="ARBA00012493"/>
    </source>
</evidence>
<sequence length="361" mass="42417">MNKELNKILNNRIKRMRVSLMTYNLKVEYCPGKYSYVADLLSRNYKQKIKKTDDTLKDIVHIMEVVNLKFKNNKESEFKKAILEDITLKLVEQYVREGWPKQINSVGDIRHYHKIRNELMLEKGLIYYGCRLVVPRVMCKYIFKKLHESHLGINKTLKKSKLIFFWPGMASDITNAIRICETCIKFSIKKIKEQLKQHERPSVPFHKVGLDIAEIFVADNNPCGSQEYITFATQWRFEVILSSPYYAKSNGLAEKAEGIAKEMITKARYEKKDLNLFLLNYRNSPVAGLEYSPAQLLMARELKTLTNFLNPNIFKPKLVNCVGEMQTQENYQKHFYDKTAGPEEKQFTESEKVYIYDKFKK</sequence>
<evidence type="ECO:0000313" key="3">
    <source>
        <dbReference type="EMBL" id="VVC44101.1"/>
    </source>
</evidence>
<evidence type="ECO:0000259" key="2">
    <source>
        <dbReference type="Pfam" id="PF17921"/>
    </source>
</evidence>
<dbReference type="GO" id="GO:0003964">
    <property type="term" value="F:RNA-directed DNA polymerase activity"/>
    <property type="evidence" value="ECO:0007669"/>
    <property type="project" value="UniProtKB-EC"/>
</dbReference>
<reference evidence="3 4" key="1">
    <citation type="submission" date="2019-08" db="EMBL/GenBank/DDBJ databases">
        <authorList>
            <person name="Alioto T."/>
            <person name="Alioto T."/>
            <person name="Gomez Garrido J."/>
        </authorList>
    </citation>
    <scope>NUCLEOTIDE SEQUENCE [LARGE SCALE GENOMIC DNA]</scope>
</reference>
<gene>
    <name evidence="3" type="ORF">CINCED_3A005427</name>
</gene>
<dbReference type="SUPFAM" id="SSF53098">
    <property type="entry name" value="Ribonuclease H-like"/>
    <property type="match status" value="1"/>
</dbReference>
<dbReference type="Gene3D" id="1.10.340.70">
    <property type="match status" value="1"/>
</dbReference>
<organism evidence="3 4">
    <name type="scientific">Cinara cedri</name>
    <dbReference type="NCBI Taxonomy" id="506608"/>
    <lineage>
        <taxon>Eukaryota</taxon>
        <taxon>Metazoa</taxon>
        <taxon>Ecdysozoa</taxon>
        <taxon>Arthropoda</taxon>
        <taxon>Hexapoda</taxon>
        <taxon>Insecta</taxon>
        <taxon>Pterygota</taxon>
        <taxon>Neoptera</taxon>
        <taxon>Paraneoptera</taxon>
        <taxon>Hemiptera</taxon>
        <taxon>Sternorrhyncha</taxon>
        <taxon>Aphidomorpha</taxon>
        <taxon>Aphidoidea</taxon>
        <taxon>Aphididae</taxon>
        <taxon>Lachninae</taxon>
        <taxon>Cinara</taxon>
    </lineage>
</organism>
<feature type="domain" description="Integrase zinc-binding" evidence="2">
    <location>
        <begin position="134"/>
        <end position="186"/>
    </location>
</feature>
<dbReference type="InterPro" id="IPR041588">
    <property type="entry name" value="Integrase_H2C2"/>
</dbReference>
<dbReference type="Gene3D" id="3.30.420.10">
    <property type="entry name" value="Ribonuclease H-like superfamily/Ribonuclease H"/>
    <property type="match status" value="1"/>
</dbReference>
<dbReference type="OrthoDB" id="6618553at2759"/>
<accession>A0A5E4NP06</accession>
<dbReference type="PANTHER" id="PTHR37984">
    <property type="entry name" value="PROTEIN CBG26694"/>
    <property type="match status" value="1"/>
</dbReference>
<dbReference type="AlphaFoldDB" id="A0A5E4NP06"/>
<dbReference type="FunFam" id="1.10.340.70:FF:000004">
    <property type="entry name" value="Retrovirus-related Pol polyprotein from transposon 297-like Protein"/>
    <property type="match status" value="1"/>
</dbReference>
<dbReference type="PANTHER" id="PTHR37984:SF8">
    <property type="entry name" value="CCHC-TYPE DOMAIN-CONTAINING PROTEIN"/>
    <property type="match status" value="1"/>
</dbReference>
<dbReference type="EC" id="2.7.7.49" evidence="1"/>
<dbReference type="Pfam" id="PF17921">
    <property type="entry name" value="Integrase_H2C2"/>
    <property type="match status" value="1"/>
</dbReference>
<proteinExistence type="predicted"/>
<dbReference type="InterPro" id="IPR050951">
    <property type="entry name" value="Retrovirus_Pol_polyprotein"/>
</dbReference>